<gene>
    <name evidence="2" type="ORF">GCM10025778_15580</name>
</gene>
<evidence type="ECO:0000313" key="2">
    <source>
        <dbReference type="EMBL" id="GAA5227025.1"/>
    </source>
</evidence>
<dbReference type="SUPFAM" id="SSF46689">
    <property type="entry name" value="Homeodomain-like"/>
    <property type="match status" value="1"/>
</dbReference>
<dbReference type="EMBL" id="BAABLK010000026">
    <property type="protein sequence ID" value="GAA5227025.1"/>
    <property type="molecule type" value="Genomic_DNA"/>
</dbReference>
<organism evidence="2 3">
    <name type="scientific">Paeniglutamicibacter antarcticus</name>
    <dbReference type="NCBI Taxonomy" id="494023"/>
    <lineage>
        <taxon>Bacteria</taxon>
        <taxon>Bacillati</taxon>
        <taxon>Actinomycetota</taxon>
        <taxon>Actinomycetes</taxon>
        <taxon>Micrococcales</taxon>
        <taxon>Micrococcaceae</taxon>
        <taxon>Paeniglutamicibacter</taxon>
    </lineage>
</organism>
<feature type="region of interest" description="Disordered" evidence="1">
    <location>
        <begin position="142"/>
        <end position="161"/>
    </location>
</feature>
<dbReference type="Proteomes" id="UP001501257">
    <property type="component" value="Unassembled WGS sequence"/>
</dbReference>
<feature type="region of interest" description="Disordered" evidence="1">
    <location>
        <begin position="1"/>
        <end position="34"/>
    </location>
</feature>
<evidence type="ECO:0000313" key="3">
    <source>
        <dbReference type="Proteomes" id="UP001501257"/>
    </source>
</evidence>
<reference evidence="3" key="1">
    <citation type="journal article" date="2019" name="Int. J. Syst. Evol. Microbiol.">
        <title>The Global Catalogue of Microorganisms (GCM) 10K type strain sequencing project: providing services to taxonomists for standard genome sequencing and annotation.</title>
        <authorList>
            <consortium name="The Broad Institute Genomics Platform"/>
            <consortium name="The Broad Institute Genome Sequencing Center for Infectious Disease"/>
            <person name="Wu L."/>
            <person name="Ma J."/>
        </authorList>
    </citation>
    <scope>NUCLEOTIDE SEQUENCE [LARGE SCALE GENOMIC DNA]</scope>
    <source>
        <strain evidence="3">JCM 18952</strain>
    </source>
</reference>
<name>A0ABP9TLG5_9MICC</name>
<comment type="caution">
    <text evidence="2">The sequence shown here is derived from an EMBL/GenBank/DDBJ whole genome shotgun (WGS) entry which is preliminary data.</text>
</comment>
<protein>
    <recommendedName>
        <fullName evidence="4">Transposase</fullName>
    </recommendedName>
</protein>
<dbReference type="RefSeq" id="WP_210100901.1">
    <property type="nucleotide sequence ID" value="NZ_BAABLK010000026.1"/>
</dbReference>
<keyword evidence="3" id="KW-1185">Reference proteome</keyword>
<dbReference type="InterPro" id="IPR002514">
    <property type="entry name" value="Transposase_8"/>
</dbReference>
<evidence type="ECO:0008006" key="4">
    <source>
        <dbReference type="Google" id="ProtNLM"/>
    </source>
</evidence>
<proteinExistence type="predicted"/>
<dbReference type="Pfam" id="PF01527">
    <property type="entry name" value="HTH_Tnp_1"/>
    <property type="match status" value="1"/>
</dbReference>
<sequence length="161" mass="17701">MITSTPAGFDPGDSIAQDNEQPEQGPRSDRPARRTFTTEFKRAIVQEYDSAPNGSKGAILRRERLYDSHIQEWRAAFDAGKLEKPAARRGRPKNSAEQTQIAQLTKELAAERASHERTRDQLVSSDAALNVLGKGVAFLESLSSKNASSPAPNTNRGKQRP</sequence>
<evidence type="ECO:0000256" key="1">
    <source>
        <dbReference type="SAM" id="MobiDB-lite"/>
    </source>
</evidence>
<feature type="region of interest" description="Disordered" evidence="1">
    <location>
        <begin position="79"/>
        <end position="101"/>
    </location>
</feature>
<dbReference type="InterPro" id="IPR009057">
    <property type="entry name" value="Homeodomain-like_sf"/>
</dbReference>
<accession>A0ABP9TLG5</accession>